<dbReference type="EMBL" id="CAJVRM010000020">
    <property type="protein sequence ID" value="CAG8971503.1"/>
    <property type="molecule type" value="Genomic_DNA"/>
</dbReference>
<evidence type="ECO:0000259" key="3">
    <source>
        <dbReference type="PROSITE" id="PS50173"/>
    </source>
</evidence>
<feature type="compositionally biased region" description="Basic and acidic residues" evidence="2">
    <location>
        <begin position="595"/>
        <end position="607"/>
    </location>
</feature>
<dbReference type="Gene3D" id="3.40.1170.60">
    <property type="match status" value="1"/>
</dbReference>
<dbReference type="InterPro" id="IPR043502">
    <property type="entry name" value="DNA/RNA_pol_sf"/>
</dbReference>
<dbReference type="InterPro" id="IPR017961">
    <property type="entry name" value="DNA_pol_Y-fam_little_finger"/>
</dbReference>
<dbReference type="Gene3D" id="1.10.150.810">
    <property type="match status" value="1"/>
</dbReference>
<comment type="caution">
    <text evidence="4">The sequence shown here is derived from an EMBL/GenBank/DDBJ whole genome shotgun (WGS) entry which is preliminary data.</text>
</comment>
<organism evidence="4 5">
    <name type="scientific">Hymenoscyphus albidus</name>
    <dbReference type="NCBI Taxonomy" id="595503"/>
    <lineage>
        <taxon>Eukaryota</taxon>
        <taxon>Fungi</taxon>
        <taxon>Dikarya</taxon>
        <taxon>Ascomycota</taxon>
        <taxon>Pezizomycotina</taxon>
        <taxon>Leotiomycetes</taxon>
        <taxon>Helotiales</taxon>
        <taxon>Helotiaceae</taxon>
        <taxon>Hymenoscyphus</taxon>
    </lineage>
</organism>
<dbReference type="InterPro" id="IPR022880">
    <property type="entry name" value="DNApol_IV"/>
</dbReference>
<dbReference type="FunFam" id="1.10.150.810:FF:000001">
    <property type="entry name" value="DNA polymerase kappa"/>
    <property type="match status" value="1"/>
</dbReference>
<dbReference type="Gene3D" id="3.30.70.270">
    <property type="match status" value="1"/>
</dbReference>
<dbReference type="AlphaFoldDB" id="A0A9N9PQN0"/>
<dbReference type="PIRSF" id="PIRSF036603">
    <property type="entry name" value="DPol_eta"/>
    <property type="match status" value="1"/>
</dbReference>
<feature type="region of interest" description="Disordered" evidence="2">
    <location>
        <begin position="460"/>
        <end position="479"/>
    </location>
</feature>
<dbReference type="SUPFAM" id="SSF100879">
    <property type="entry name" value="Lesion bypass DNA polymerase (Y-family), little finger domain"/>
    <property type="match status" value="1"/>
</dbReference>
<dbReference type="GO" id="GO:0003887">
    <property type="term" value="F:DNA-directed DNA polymerase activity"/>
    <property type="evidence" value="ECO:0007669"/>
    <property type="project" value="InterPro"/>
</dbReference>
<gene>
    <name evidence="4" type="ORF">HYALB_00002088</name>
</gene>
<dbReference type="Proteomes" id="UP000701801">
    <property type="component" value="Unassembled WGS sequence"/>
</dbReference>
<dbReference type="FunFam" id="3.30.70.270:FF:000014">
    <property type="entry name" value="DNA polymerase kappa subunit"/>
    <property type="match status" value="1"/>
</dbReference>
<dbReference type="Gene3D" id="3.30.1490.100">
    <property type="entry name" value="DNA polymerase, Y-family, little finger domain"/>
    <property type="match status" value="1"/>
</dbReference>
<feature type="region of interest" description="Disordered" evidence="2">
    <location>
        <begin position="595"/>
        <end position="640"/>
    </location>
</feature>
<feature type="domain" description="UmuC" evidence="3">
    <location>
        <begin position="107"/>
        <end position="286"/>
    </location>
</feature>
<dbReference type="Gene3D" id="1.10.150.20">
    <property type="entry name" value="5' to 3' exonuclease, C-terminal subdomain"/>
    <property type="match status" value="1"/>
</dbReference>
<evidence type="ECO:0000313" key="5">
    <source>
        <dbReference type="Proteomes" id="UP000701801"/>
    </source>
</evidence>
<dbReference type="FunFam" id="1.10.150.20:FF:000039">
    <property type="entry name" value="Polymerase (DNA directed) kappa"/>
    <property type="match status" value="1"/>
</dbReference>
<dbReference type="InterPro" id="IPR050116">
    <property type="entry name" value="DNA_polymerase-Y"/>
</dbReference>
<proteinExistence type="predicted"/>
<evidence type="ECO:0000313" key="4">
    <source>
        <dbReference type="EMBL" id="CAG8971503.1"/>
    </source>
</evidence>
<dbReference type="SUPFAM" id="SSF56672">
    <property type="entry name" value="DNA/RNA polymerases"/>
    <property type="match status" value="1"/>
</dbReference>
<dbReference type="PANTHER" id="PTHR11076">
    <property type="entry name" value="DNA REPAIR POLYMERASE UMUC / TRANSFERASE FAMILY MEMBER"/>
    <property type="match status" value="1"/>
</dbReference>
<dbReference type="GO" id="GO:0042276">
    <property type="term" value="P:error-prone translesion synthesis"/>
    <property type="evidence" value="ECO:0007669"/>
    <property type="project" value="TreeGrafter"/>
</dbReference>
<dbReference type="InterPro" id="IPR043128">
    <property type="entry name" value="Rev_trsase/Diguanyl_cyclase"/>
</dbReference>
<dbReference type="GO" id="GO:0006281">
    <property type="term" value="P:DNA repair"/>
    <property type="evidence" value="ECO:0007669"/>
    <property type="project" value="InterPro"/>
</dbReference>
<dbReference type="InterPro" id="IPR001126">
    <property type="entry name" value="UmuC"/>
</dbReference>
<feature type="compositionally biased region" description="Basic and acidic residues" evidence="2">
    <location>
        <begin position="621"/>
        <end position="634"/>
    </location>
</feature>
<reference evidence="4" key="1">
    <citation type="submission" date="2021-07" db="EMBL/GenBank/DDBJ databases">
        <authorList>
            <person name="Durling M."/>
        </authorList>
    </citation>
    <scope>NUCLEOTIDE SEQUENCE</scope>
</reference>
<dbReference type="NCBIfam" id="NF002677">
    <property type="entry name" value="PRK02406.1"/>
    <property type="match status" value="1"/>
</dbReference>
<protein>
    <recommendedName>
        <fullName evidence="1">DNA polymerase kappa</fullName>
    </recommendedName>
</protein>
<dbReference type="Pfam" id="PF11799">
    <property type="entry name" value="IMS_C"/>
    <property type="match status" value="1"/>
</dbReference>
<evidence type="ECO:0000256" key="1">
    <source>
        <dbReference type="ARBA" id="ARBA00016178"/>
    </source>
</evidence>
<dbReference type="FunFam" id="3.30.1490.100:FF:000010">
    <property type="entry name" value="DNA-directed polymerase kappa"/>
    <property type="match status" value="1"/>
</dbReference>
<dbReference type="Gene3D" id="3.30.160.60">
    <property type="entry name" value="Classic Zinc Finger"/>
    <property type="match status" value="1"/>
</dbReference>
<dbReference type="FunFam" id="1.10.150.810:FF:000003">
    <property type="entry name" value="DNA polymerase kappa subunit"/>
    <property type="match status" value="1"/>
</dbReference>
<accession>A0A9N9PQN0</accession>
<dbReference type="OrthoDB" id="1747274at2759"/>
<sequence>MTSPPPEEEKVADEHDTLRYSLLGPSLTKSGQDNVDQQKVSEIIYNASKGSKYFENEKSRDKNLTQKIERILSTKKQLEKLDLASDRRKADDFIAELELTRDLSQTIVHIDCDAFFAAVEELDRPELKDLPFAVGKGVLTTCNYHARKFGCRSGMAGFVAKKLCPQLIQIPLNFDKYTSKAQEIRELIVDYDPRFESASIDEAYLNITEYCQKNDISPEEAVEQLRREVHEKTKITISAGIAANAKLAKICSNLNKPNGQFILPSKRPAIMAFMRDLPTRKVNGIGRVFERELDAIGVKTCGDIYTYRQFISKLFGEKAFAFLMQCYLGLGRTSVQPAEEYERKSVGTESTFGEMSDPTQLREKLRATAEELEKDMIRTQFKGRTLCLKIKLHTYEVFTRQTIPPKAVYLADDIYKFALPMLSKLEHEFPGMKLRLLGLRCTHLASMKKPDTMAFFGFKKRPTPDSPEVGETMSPPPKRKVELLSNTTEEEEEQWQKWPDELLFEDAERQEREDEYQELEFLSQEIDKRRHHGKEILPNPTPKKVLEEKESREESIEEEWWDCPICNRPQAQDERSFNEHIDLCLSRQTIRDAVQESADNDRARVVVREATPTNKRRTRNEKRDKSGKVGDPKQRRLFFG</sequence>
<dbReference type="GO" id="GO:0005634">
    <property type="term" value="C:nucleus"/>
    <property type="evidence" value="ECO:0007669"/>
    <property type="project" value="TreeGrafter"/>
</dbReference>
<dbReference type="GO" id="GO:0003684">
    <property type="term" value="F:damaged DNA binding"/>
    <property type="evidence" value="ECO:0007669"/>
    <property type="project" value="InterPro"/>
</dbReference>
<dbReference type="PANTHER" id="PTHR11076:SF33">
    <property type="entry name" value="DNA POLYMERASE KAPPA"/>
    <property type="match status" value="1"/>
</dbReference>
<name>A0A9N9PQN0_9HELO</name>
<dbReference type="PROSITE" id="PS50173">
    <property type="entry name" value="UMUC"/>
    <property type="match status" value="1"/>
</dbReference>
<dbReference type="Pfam" id="PF00817">
    <property type="entry name" value="IMS"/>
    <property type="match status" value="1"/>
</dbReference>
<evidence type="ECO:0000256" key="2">
    <source>
        <dbReference type="SAM" id="MobiDB-lite"/>
    </source>
</evidence>
<dbReference type="FunFam" id="3.40.1170.60:FF:000012">
    <property type="entry name" value="Putative DNA-directed polymerase kappa"/>
    <property type="match status" value="1"/>
</dbReference>
<dbReference type="InterPro" id="IPR036775">
    <property type="entry name" value="DNA_pol_Y-fam_lit_finger_sf"/>
</dbReference>
<dbReference type="GO" id="GO:0070987">
    <property type="term" value="P:error-free translesion synthesis"/>
    <property type="evidence" value="ECO:0007669"/>
    <property type="project" value="UniProtKB-ARBA"/>
</dbReference>
<dbReference type="CDD" id="cd03586">
    <property type="entry name" value="PolY_Pol_IV_kappa"/>
    <property type="match status" value="1"/>
</dbReference>
<keyword evidence="5" id="KW-1185">Reference proteome</keyword>